<feature type="domain" description="Peptidase C1A papain C-terminal" evidence="3">
    <location>
        <begin position="759"/>
        <end position="808"/>
    </location>
</feature>
<reference evidence="4" key="1">
    <citation type="submission" date="2021-12" db="EMBL/GenBank/DDBJ databases">
        <title>Prjna785345.</title>
        <authorList>
            <person name="Rujirawat T."/>
            <person name="Krajaejun T."/>
        </authorList>
    </citation>
    <scope>NUCLEOTIDE SEQUENCE</scope>
    <source>
        <strain evidence="4">Pi057C3</strain>
    </source>
</reference>
<dbReference type="GO" id="GO:0008234">
    <property type="term" value="F:cysteine-type peptidase activity"/>
    <property type="evidence" value="ECO:0007669"/>
    <property type="project" value="InterPro"/>
</dbReference>
<comment type="caution">
    <text evidence="4">The sequence shown here is derived from an EMBL/GenBank/DDBJ whole genome shotgun (WGS) entry which is preliminary data.</text>
</comment>
<evidence type="ECO:0000256" key="2">
    <source>
        <dbReference type="SAM" id="MobiDB-lite"/>
    </source>
</evidence>
<accession>A0AAD5LZU5</accession>
<sequence length="813" mass="88389">MYANQHGNARGPPPPQDDIRRVYEQLARLQREKGEADGMVQILHSKLAEAEETNFDLRANMATIEAEIKFESKKNEEQMQRQVASLESKLSFLHEQLKNAERTKLRALRELEELQQKHVLEQKRLDAEKRLLATKKRKHESALLAASQSLMTRMSQLERPQTPMAVAGAPQSASAWSQATSTSAAGKAPHAGPSVASDAVQTDPPNEKDRVVQENLALLGRLFDTAGRDLLVLFKGSSEAAIPTQSEAQEGDTAADPATAPVDIRASQIGAPSEPSTTIGFSQSVFSQIAGHAQAQVHASLVSFAKEATLTQAVYANERAQDLHDALADMIHGESTAMALTPVLIRYLAAPTDLDAVVLSSVLRVLYFVMLYSDPVQQFLLLSSSSASSSSSSARSEDTSSRASKVSMRHPRISIIADDCKMSDDDPAAMPLRYASLSEYLTSRREDPARVVDATSSPEQLSERMQLRAKLMSALCRVIRNNLNDAAIVENGLGVLELWVDISAAARAMHSPEFRSLVTGNVIQEVVLAPKGVALALKIKTLSLLAQLVPFRDAFVEIDASARRTLLFNRCAKLLMFNASTAATAAAPAAANATSSAPSTPLPVDVRRLQHMVVRVLLAIILAYPSTGVRFVLETTRGQHGDPHDEHSYSVVFYLAELLHHETFEARTLGNDGVERLRADAARLALVQDAFALMALLVRYVDLSVELNGADREWAFQGVLYLLRSGKFDRQGNDTISKTAAAILSLTGAPPSLHLAQLADHVVVAVGFDATTIKVRNSWGPRWGEGGYMRLRRVPSSATGTCGVTREITHIVL</sequence>
<proteinExistence type="predicted"/>
<dbReference type="SUPFAM" id="SSF54001">
    <property type="entry name" value="Cysteine proteinases"/>
    <property type="match status" value="1"/>
</dbReference>
<evidence type="ECO:0000256" key="1">
    <source>
        <dbReference type="SAM" id="Coils"/>
    </source>
</evidence>
<dbReference type="EMBL" id="JAKCXM010000230">
    <property type="protein sequence ID" value="KAJ0398022.1"/>
    <property type="molecule type" value="Genomic_DNA"/>
</dbReference>
<evidence type="ECO:0000313" key="5">
    <source>
        <dbReference type="Proteomes" id="UP001209570"/>
    </source>
</evidence>
<dbReference type="GO" id="GO:0006508">
    <property type="term" value="P:proteolysis"/>
    <property type="evidence" value="ECO:0007669"/>
    <property type="project" value="InterPro"/>
</dbReference>
<feature type="region of interest" description="Disordered" evidence="2">
    <location>
        <begin position="162"/>
        <end position="208"/>
    </location>
</feature>
<protein>
    <recommendedName>
        <fullName evidence="3">Peptidase C1A papain C-terminal domain-containing protein</fullName>
    </recommendedName>
</protein>
<dbReference type="Gene3D" id="3.90.70.10">
    <property type="entry name" value="Cysteine proteinases"/>
    <property type="match status" value="1"/>
</dbReference>
<evidence type="ECO:0000313" key="4">
    <source>
        <dbReference type="EMBL" id="KAJ0398022.1"/>
    </source>
</evidence>
<dbReference type="InterPro" id="IPR000668">
    <property type="entry name" value="Peptidase_C1A_C"/>
</dbReference>
<feature type="coiled-coil region" evidence="1">
    <location>
        <begin position="47"/>
        <end position="131"/>
    </location>
</feature>
<dbReference type="InterPro" id="IPR038765">
    <property type="entry name" value="Papain-like_cys_pep_sf"/>
</dbReference>
<keyword evidence="5" id="KW-1185">Reference proteome</keyword>
<evidence type="ECO:0000259" key="3">
    <source>
        <dbReference type="Pfam" id="PF00112"/>
    </source>
</evidence>
<organism evidence="4 5">
    <name type="scientific">Pythium insidiosum</name>
    <name type="common">Pythiosis disease agent</name>
    <dbReference type="NCBI Taxonomy" id="114742"/>
    <lineage>
        <taxon>Eukaryota</taxon>
        <taxon>Sar</taxon>
        <taxon>Stramenopiles</taxon>
        <taxon>Oomycota</taxon>
        <taxon>Peronosporomycetes</taxon>
        <taxon>Pythiales</taxon>
        <taxon>Pythiaceae</taxon>
        <taxon>Pythium</taxon>
    </lineage>
</organism>
<keyword evidence="1" id="KW-0175">Coiled coil</keyword>
<name>A0AAD5LZU5_PYTIN</name>
<dbReference type="Proteomes" id="UP001209570">
    <property type="component" value="Unassembled WGS sequence"/>
</dbReference>
<gene>
    <name evidence="4" type="ORF">P43SY_006576</name>
</gene>
<dbReference type="Pfam" id="PF00112">
    <property type="entry name" value="Peptidase_C1"/>
    <property type="match status" value="1"/>
</dbReference>
<feature type="compositionally biased region" description="Low complexity" evidence="2">
    <location>
        <begin position="167"/>
        <end position="186"/>
    </location>
</feature>
<dbReference type="AlphaFoldDB" id="A0AAD5LZU5"/>